<organism evidence="8">
    <name type="scientific">Mycobacterium triplex</name>
    <dbReference type="NCBI Taxonomy" id="47839"/>
    <lineage>
        <taxon>Bacteria</taxon>
        <taxon>Bacillati</taxon>
        <taxon>Actinomycetota</taxon>
        <taxon>Actinomycetes</taxon>
        <taxon>Mycobacteriales</taxon>
        <taxon>Mycobacteriaceae</taxon>
        <taxon>Mycobacterium</taxon>
        <taxon>Mycobacterium simiae complex</taxon>
    </lineage>
</organism>
<feature type="active site" description="Proton acceptor" evidence="4">
    <location>
        <position position="383"/>
    </location>
</feature>
<dbReference type="EMBL" id="HG964446">
    <property type="protein sequence ID" value="CDO90313.1"/>
    <property type="molecule type" value="Genomic_DNA"/>
</dbReference>
<keyword evidence="3 5" id="KW-0012">Acyltransferase</keyword>
<dbReference type="InterPro" id="IPR020616">
    <property type="entry name" value="Thiolase_N"/>
</dbReference>
<evidence type="ECO:0000256" key="5">
    <source>
        <dbReference type="RuleBase" id="RU003557"/>
    </source>
</evidence>
<dbReference type="Pfam" id="PF00108">
    <property type="entry name" value="Thiolase_N"/>
    <property type="match status" value="1"/>
</dbReference>
<dbReference type="PROSITE" id="PS00737">
    <property type="entry name" value="THIOLASE_2"/>
    <property type="match status" value="1"/>
</dbReference>
<keyword evidence="10" id="KW-1185">Reference proteome</keyword>
<feature type="active site" description="Proton acceptor" evidence="4">
    <location>
        <position position="353"/>
    </location>
</feature>
<dbReference type="RefSeq" id="WP_036471037.1">
    <property type="nucleotide sequence ID" value="NZ_HG964446.1"/>
</dbReference>
<dbReference type="OrthoDB" id="9764638at2"/>
<dbReference type="Proteomes" id="UP000193710">
    <property type="component" value="Unassembled WGS sequence"/>
</dbReference>
<evidence type="ECO:0000256" key="2">
    <source>
        <dbReference type="ARBA" id="ARBA00022679"/>
    </source>
</evidence>
<evidence type="ECO:0000256" key="4">
    <source>
        <dbReference type="PIRSR" id="PIRSR000429-1"/>
    </source>
</evidence>
<dbReference type="SUPFAM" id="SSF53901">
    <property type="entry name" value="Thiolase-like"/>
    <property type="match status" value="2"/>
</dbReference>
<comment type="similarity">
    <text evidence="1 5">Belongs to the thiolase-like superfamily. Thiolase family.</text>
</comment>
<evidence type="ECO:0000256" key="1">
    <source>
        <dbReference type="ARBA" id="ARBA00010982"/>
    </source>
</evidence>
<gene>
    <name evidence="9" type="ORF">AWC29_26280</name>
    <name evidence="8" type="ORF">BN973_04706</name>
</gene>
<dbReference type="HOGENOM" id="CLU_031026_2_3_11"/>
<sequence length="397" mass="41275">MSRSAVIVDAVRSPMAKGKPPKDGRPGGALSGVHPVELLGQVIGQLMARNDVDPARVDDVIAGCVSQVGEQSGPVGRWAWLSAGLPESVPSVAVHRACGSSQQAADFAAQAVIAGACDIVVAAGVESMSRIPMFTARIGQDPYGPSVTGRYAPGLVPQGISAELVAARFKLDRESIDEFSARSHANAAAADFTAEIVPITTPDGQVVSSDETVRPSTTVEGLGALKSSFYSPEMAERFPEITDWHITAGNSSQLADGAAAVLIMGDDIAEELGVTARARFHAFGLAADDPITMLTGPIPATERVLRRSHLSLADIDHYEVNEAFAPVPMAWAQHFGADPARLNPRGGAIALGHPLGASGARLLTTMLNNLEASGGRFGLQTMCEAGGMANATIIERL</sequence>
<dbReference type="InterPro" id="IPR020613">
    <property type="entry name" value="Thiolase_CS"/>
</dbReference>
<reference evidence="8" key="1">
    <citation type="journal article" date="2014" name="Genome Announc.">
        <title>Draft Genome Sequence of Mycobacterium triplex DSM 44626.</title>
        <authorList>
            <person name="Sassi M."/>
            <person name="Croce O."/>
            <person name="Robert C."/>
            <person name="Raoult D."/>
            <person name="Drancourt M."/>
        </authorList>
    </citation>
    <scope>NUCLEOTIDE SEQUENCE [LARGE SCALE GENOMIC DNA]</scope>
    <source>
        <strain evidence="8">DSM 44626</strain>
    </source>
</reference>
<feature type="domain" description="Thiolase C-terminal" evidence="7">
    <location>
        <begin position="275"/>
        <end position="396"/>
    </location>
</feature>
<evidence type="ECO:0000313" key="8">
    <source>
        <dbReference type="EMBL" id="CDO90313.1"/>
    </source>
</evidence>
<dbReference type="InterPro" id="IPR002155">
    <property type="entry name" value="Thiolase"/>
</dbReference>
<reference evidence="9 10" key="3">
    <citation type="submission" date="2016-01" db="EMBL/GenBank/DDBJ databases">
        <title>The new phylogeny of the genus Mycobacterium.</title>
        <authorList>
            <person name="Tarcisio F."/>
            <person name="Conor M."/>
            <person name="Antonella G."/>
            <person name="Elisabetta G."/>
            <person name="Giulia F.S."/>
            <person name="Sara T."/>
            <person name="Anna F."/>
            <person name="Clotilde B."/>
            <person name="Roberto B."/>
            <person name="Veronica D.S."/>
            <person name="Fabio R."/>
            <person name="Monica P."/>
            <person name="Olivier J."/>
            <person name="Enrico T."/>
            <person name="Nicola S."/>
        </authorList>
    </citation>
    <scope>NUCLEOTIDE SEQUENCE [LARGE SCALE GENOMIC DNA]</scope>
    <source>
        <strain evidence="9 10">DSM 44626</strain>
    </source>
</reference>
<dbReference type="PANTHER" id="PTHR43365">
    <property type="entry name" value="BLR7806 PROTEIN"/>
    <property type="match status" value="1"/>
</dbReference>
<dbReference type="NCBIfam" id="TIGR01930">
    <property type="entry name" value="AcCoA-C-Actrans"/>
    <property type="match status" value="1"/>
</dbReference>
<keyword evidence="2 5" id="KW-0808">Transferase</keyword>
<reference evidence="8" key="2">
    <citation type="submission" date="2014-04" db="EMBL/GenBank/DDBJ databases">
        <authorList>
            <person name="Urmite Genomes U."/>
        </authorList>
    </citation>
    <scope>NUCLEOTIDE SEQUENCE</scope>
    <source>
        <strain evidence="8">DSM 44626</strain>
    </source>
</reference>
<protein>
    <submittedName>
        <fullName evidence="9">Acetyl-CoA acetyltransferase</fullName>
    </submittedName>
    <submittedName>
        <fullName evidence="8">Putative acyl-CoA thiolase</fullName>
    </submittedName>
</protein>
<dbReference type="InterPro" id="IPR016039">
    <property type="entry name" value="Thiolase-like"/>
</dbReference>
<dbReference type="Pfam" id="PF02803">
    <property type="entry name" value="Thiolase_C"/>
    <property type="match status" value="1"/>
</dbReference>
<evidence type="ECO:0000313" key="9">
    <source>
        <dbReference type="EMBL" id="ORW99873.1"/>
    </source>
</evidence>
<proteinExistence type="inferred from homology"/>
<dbReference type="CDD" id="cd00751">
    <property type="entry name" value="thiolase"/>
    <property type="match status" value="1"/>
</dbReference>
<dbReference type="PANTHER" id="PTHR43365:SF1">
    <property type="entry name" value="ACETYL-COA C-ACYLTRANSFERASE"/>
    <property type="match status" value="1"/>
</dbReference>
<evidence type="ECO:0000256" key="3">
    <source>
        <dbReference type="ARBA" id="ARBA00023315"/>
    </source>
</evidence>
<dbReference type="GO" id="GO:0016747">
    <property type="term" value="F:acyltransferase activity, transferring groups other than amino-acyl groups"/>
    <property type="evidence" value="ECO:0007669"/>
    <property type="project" value="InterPro"/>
</dbReference>
<feature type="domain" description="Thiolase N-terminal" evidence="6">
    <location>
        <begin position="6"/>
        <end position="265"/>
    </location>
</feature>
<evidence type="ECO:0000259" key="6">
    <source>
        <dbReference type="Pfam" id="PF00108"/>
    </source>
</evidence>
<evidence type="ECO:0000259" key="7">
    <source>
        <dbReference type="Pfam" id="PF02803"/>
    </source>
</evidence>
<dbReference type="Proteomes" id="UP000028880">
    <property type="component" value="Unassembled WGS sequence"/>
</dbReference>
<dbReference type="STRING" id="47839.BN973_04706"/>
<dbReference type="Gene3D" id="3.40.47.10">
    <property type="match status" value="2"/>
</dbReference>
<dbReference type="eggNOG" id="COG0183">
    <property type="taxonomic scope" value="Bacteria"/>
</dbReference>
<name>A0A024K496_9MYCO</name>
<evidence type="ECO:0000313" key="10">
    <source>
        <dbReference type="Proteomes" id="UP000193710"/>
    </source>
</evidence>
<feature type="active site" description="Acyl-thioester intermediate" evidence="4">
    <location>
        <position position="98"/>
    </location>
</feature>
<dbReference type="PIRSF" id="PIRSF000429">
    <property type="entry name" value="Ac-CoA_Ac_transf"/>
    <property type="match status" value="1"/>
</dbReference>
<dbReference type="InterPro" id="IPR020617">
    <property type="entry name" value="Thiolase_C"/>
</dbReference>
<accession>A0A024K496</accession>
<dbReference type="AlphaFoldDB" id="A0A024K496"/>
<dbReference type="EMBL" id="LQPY01000037">
    <property type="protein sequence ID" value="ORW99873.1"/>
    <property type="molecule type" value="Genomic_DNA"/>
</dbReference>